<dbReference type="Pfam" id="PF00026">
    <property type="entry name" value="Asp"/>
    <property type="match status" value="1"/>
</dbReference>
<dbReference type="SUPFAM" id="SSF50630">
    <property type="entry name" value="Acid proteases"/>
    <property type="match status" value="1"/>
</dbReference>
<evidence type="ECO:0000256" key="4">
    <source>
        <dbReference type="ARBA" id="ARBA00022801"/>
    </source>
</evidence>
<evidence type="ECO:0000313" key="6">
    <source>
        <dbReference type="EMBL" id="TNV79590.1"/>
    </source>
</evidence>
<sequence>MLSRAYYPPFSYVEGWQAKETITLSSDYSVSHSVTAFPFIQANKTVNITFPEVAGIVSLTQKYSNGYISNGPLLMDYMKDQGIIQKRIYALHLMNSTPTFNFTSAIQIGTYHFNRTRDATLESHILWTKQSDQLIGGLWSINVYGYVVGTPANYSNTSAGQYTGSLQGIIDSNYPYIAVPSYIYADVLTSFGIPDILQCPTNVSESDGQPFHYMCNCSHRENGTLPNITLYISDSYYLDLNPWTLLFDSPTTPPATPSYEALCRFALVNNTLNNYTWRLGIPFLRNYYAIFDEGGNRVGITPSVYSNATVWKGSTIKKPTKENLNTYMTSTTSSTTSYLEPYYQLAIKIAQTAGYLSIAAVAAVGVMFLMQVLQAIFSTGVVGSEVQEVIREVIWEHIGEMPLMQIRESQI</sequence>
<dbReference type="EMBL" id="RRYP01008715">
    <property type="protein sequence ID" value="TNV79590.1"/>
    <property type="molecule type" value="Genomic_DNA"/>
</dbReference>
<keyword evidence="2" id="KW-0645">Protease</keyword>
<evidence type="ECO:0000313" key="7">
    <source>
        <dbReference type="Proteomes" id="UP000785679"/>
    </source>
</evidence>
<name>A0A8J8NS92_HALGN</name>
<organism evidence="6 7">
    <name type="scientific">Halteria grandinella</name>
    <dbReference type="NCBI Taxonomy" id="5974"/>
    <lineage>
        <taxon>Eukaryota</taxon>
        <taxon>Sar</taxon>
        <taxon>Alveolata</taxon>
        <taxon>Ciliophora</taxon>
        <taxon>Intramacronucleata</taxon>
        <taxon>Spirotrichea</taxon>
        <taxon>Stichotrichia</taxon>
        <taxon>Sporadotrichida</taxon>
        <taxon>Halteriidae</taxon>
        <taxon>Halteria</taxon>
    </lineage>
</organism>
<keyword evidence="4" id="KW-0378">Hydrolase</keyword>
<proteinExistence type="inferred from homology"/>
<evidence type="ECO:0000256" key="1">
    <source>
        <dbReference type="ARBA" id="ARBA00007447"/>
    </source>
</evidence>
<dbReference type="Gene3D" id="2.40.70.10">
    <property type="entry name" value="Acid Proteases"/>
    <property type="match status" value="2"/>
</dbReference>
<dbReference type="PROSITE" id="PS51767">
    <property type="entry name" value="PEPTIDASE_A1"/>
    <property type="match status" value="1"/>
</dbReference>
<keyword evidence="3" id="KW-0064">Aspartyl protease</keyword>
<accession>A0A8J8NS92</accession>
<dbReference type="GO" id="GO:0004190">
    <property type="term" value="F:aspartic-type endopeptidase activity"/>
    <property type="evidence" value="ECO:0007669"/>
    <property type="project" value="UniProtKB-KW"/>
</dbReference>
<comment type="caution">
    <text evidence="6">The sequence shown here is derived from an EMBL/GenBank/DDBJ whole genome shotgun (WGS) entry which is preliminary data.</text>
</comment>
<protein>
    <recommendedName>
        <fullName evidence="5">Peptidase A1 domain-containing protein</fullName>
    </recommendedName>
</protein>
<dbReference type="CDD" id="cd05471">
    <property type="entry name" value="pepsin_like"/>
    <property type="match status" value="1"/>
</dbReference>
<evidence type="ECO:0000256" key="3">
    <source>
        <dbReference type="ARBA" id="ARBA00022750"/>
    </source>
</evidence>
<comment type="similarity">
    <text evidence="1">Belongs to the peptidase A1 family.</text>
</comment>
<feature type="domain" description="Peptidase A1" evidence="5">
    <location>
        <begin position="1"/>
        <end position="301"/>
    </location>
</feature>
<evidence type="ECO:0000256" key="2">
    <source>
        <dbReference type="ARBA" id="ARBA00022670"/>
    </source>
</evidence>
<reference evidence="6" key="1">
    <citation type="submission" date="2019-06" db="EMBL/GenBank/DDBJ databases">
        <authorList>
            <person name="Zheng W."/>
        </authorList>
    </citation>
    <scope>NUCLEOTIDE SEQUENCE</scope>
    <source>
        <strain evidence="6">QDHG01</strain>
    </source>
</reference>
<dbReference type="InterPro" id="IPR033121">
    <property type="entry name" value="PEPTIDASE_A1"/>
</dbReference>
<keyword evidence="7" id="KW-1185">Reference proteome</keyword>
<dbReference type="AlphaFoldDB" id="A0A8J8NS92"/>
<dbReference type="InterPro" id="IPR001461">
    <property type="entry name" value="Aspartic_peptidase_A1"/>
</dbReference>
<dbReference type="OrthoDB" id="771136at2759"/>
<dbReference type="PANTHER" id="PTHR47966">
    <property type="entry name" value="BETA-SITE APP-CLEAVING ENZYME, ISOFORM A-RELATED"/>
    <property type="match status" value="1"/>
</dbReference>
<gene>
    <name evidence="6" type="ORF">FGO68_gene5608</name>
</gene>
<dbReference type="GO" id="GO:0006508">
    <property type="term" value="P:proteolysis"/>
    <property type="evidence" value="ECO:0007669"/>
    <property type="project" value="UniProtKB-KW"/>
</dbReference>
<dbReference type="Proteomes" id="UP000785679">
    <property type="component" value="Unassembled WGS sequence"/>
</dbReference>
<evidence type="ECO:0000259" key="5">
    <source>
        <dbReference type="PROSITE" id="PS51767"/>
    </source>
</evidence>
<dbReference type="InterPro" id="IPR034164">
    <property type="entry name" value="Pepsin-like_dom"/>
</dbReference>
<dbReference type="InterPro" id="IPR021109">
    <property type="entry name" value="Peptidase_aspartic_dom_sf"/>
</dbReference>
<dbReference type="PANTHER" id="PTHR47966:SF51">
    <property type="entry name" value="BETA-SITE APP-CLEAVING ENZYME, ISOFORM A-RELATED"/>
    <property type="match status" value="1"/>
</dbReference>